<keyword evidence="4" id="KW-1185">Reference proteome</keyword>
<proteinExistence type="predicted"/>
<dbReference type="Proteomes" id="UP001433071">
    <property type="component" value="Unassembled WGS sequence"/>
</dbReference>
<sequence length="151" mass="16963">MKVLIVEDNDEKARQIREVVGIFSPQEVAHVRGLRAAYPALERVRWDLVILDMTLHAAEGSLSASSKESLAGIEVLQAIQAGGDQTAVIVATQHDVFRQDPLYFESISDLDRSLRDAFPSIYRGIVRVKLGIEDWKVEMEVKIREIVGYTQ</sequence>
<dbReference type="EMBL" id="JAMYQB010000009">
    <property type="protein sequence ID" value="MER9405137.1"/>
    <property type="molecule type" value="Genomic_DNA"/>
</dbReference>
<dbReference type="Gene3D" id="3.40.50.2300">
    <property type="match status" value="1"/>
</dbReference>
<dbReference type="InterPro" id="IPR001789">
    <property type="entry name" value="Sig_transdc_resp-reg_receiver"/>
</dbReference>
<protein>
    <recommendedName>
        <fullName evidence="2">Response regulatory domain-containing protein</fullName>
    </recommendedName>
</protein>
<dbReference type="InterPro" id="IPR011006">
    <property type="entry name" value="CheY-like_superfamily"/>
</dbReference>
<feature type="modified residue" description="4-aspartylphosphate" evidence="1">
    <location>
        <position position="52"/>
    </location>
</feature>
<accession>A0ABV1YZI8</accession>
<evidence type="ECO:0000256" key="1">
    <source>
        <dbReference type="PROSITE-ProRule" id="PRU00169"/>
    </source>
</evidence>
<evidence type="ECO:0000313" key="3">
    <source>
        <dbReference type="EMBL" id="MER9405137.1"/>
    </source>
</evidence>
<organism evidence="3 4">
    <name type="scientific">Mesorhizobium caraganae</name>
    <dbReference type="NCBI Taxonomy" id="483206"/>
    <lineage>
        <taxon>Bacteria</taxon>
        <taxon>Pseudomonadati</taxon>
        <taxon>Pseudomonadota</taxon>
        <taxon>Alphaproteobacteria</taxon>
        <taxon>Hyphomicrobiales</taxon>
        <taxon>Phyllobacteriaceae</taxon>
        <taxon>Mesorhizobium</taxon>
    </lineage>
</organism>
<keyword evidence="1" id="KW-0597">Phosphoprotein</keyword>
<dbReference type="SUPFAM" id="SSF52172">
    <property type="entry name" value="CheY-like"/>
    <property type="match status" value="1"/>
</dbReference>
<feature type="domain" description="Response regulatory" evidence="2">
    <location>
        <begin position="2"/>
        <end position="138"/>
    </location>
</feature>
<comment type="caution">
    <text evidence="3">The sequence shown here is derived from an EMBL/GenBank/DDBJ whole genome shotgun (WGS) entry which is preliminary data.</text>
</comment>
<gene>
    <name evidence="3" type="ORF">NKI36_13880</name>
</gene>
<reference evidence="3 4" key="1">
    <citation type="journal article" date="2024" name="Proc. Natl. Acad. Sci. U.S.A.">
        <title>The evolutionary genomics of adaptation to stress in wild rhizobium bacteria.</title>
        <authorList>
            <person name="Kehlet-Delgado H."/>
            <person name="Montoya A.P."/>
            <person name="Jensen K.T."/>
            <person name="Wendlandt C.E."/>
            <person name="Dexheimer C."/>
            <person name="Roberts M."/>
            <person name="Torres Martinez L."/>
            <person name="Friesen M.L."/>
            <person name="Griffitts J.S."/>
            <person name="Porter S.S."/>
        </authorList>
    </citation>
    <scope>NUCLEOTIDE SEQUENCE [LARGE SCALE GENOMIC DNA]</scope>
    <source>
        <strain evidence="3 4">M0641</strain>
    </source>
</reference>
<dbReference type="PROSITE" id="PS50110">
    <property type="entry name" value="RESPONSE_REGULATORY"/>
    <property type="match status" value="1"/>
</dbReference>
<name>A0ABV1YZI8_9HYPH</name>
<evidence type="ECO:0000259" key="2">
    <source>
        <dbReference type="PROSITE" id="PS50110"/>
    </source>
</evidence>
<dbReference type="RefSeq" id="WP_352558135.1">
    <property type="nucleotide sequence ID" value="NZ_JAMYQB010000009.1"/>
</dbReference>
<evidence type="ECO:0000313" key="4">
    <source>
        <dbReference type="Proteomes" id="UP001433071"/>
    </source>
</evidence>